<evidence type="ECO:0000313" key="4">
    <source>
        <dbReference type="Proteomes" id="UP000250163"/>
    </source>
</evidence>
<dbReference type="AlphaFoldDB" id="A0A330LME2"/>
<dbReference type="OrthoDB" id="5348860at2"/>
<dbReference type="Pfam" id="PF03724">
    <property type="entry name" value="META"/>
    <property type="match status" value="1"/>
</dbReference>
<organism evidence="3 4">
    <name type="scientific">Moritella yayanosii</name>
    <dbReference type="NCBI Taxonomy" id="69539"/>
    <lineage>
        <taxon>Bacteria</taxon>
        <taxon>Pseudomonadati</taxon>
        <taxon>Pseudomonadota</taxon>
        <taxon>Gammaproteobacteria</taxon>
        <taxon>Alteromonadales</taxon>
        <taxon>Moritellaceae</taxon>
        <taxon>Moritella</taxon>
    </lineage>
</organism>
<evidence type="ECO:0000313" key="3">
    <source>
        <dbReference type="EMBL" id="SQD78174.1"/>
    </source>
</evidence>
<protein>
    <recommendedName>
        <fullName evidence="2">DUF306 domain-containing protein</fullName>
    </recommendedName>
</protein>
<keyword evidence="1" id="KW-0732">Signal</keyword>
<feature type="signal peptide" evidence="1">
    <location>
        <begin position="1"/>
        <end position="30"/>
    </location>
</feature>
<dbReference type="InterPro" id="IPR005184">
    <property type="entry name" value="DUF306_Meta_HslJ"/>
</dbReference>
<dbReference type="Gene3D" id="2.40.128.270">
    <property type="match status" value="1"/>
</dbReference>
<dbReference type="InterPro" id="IPR053196">
    <property type="entry name" value="Lipoprotein_YbaY-like"/>
</dbReference>
<name>A0A330LME2_9GAMM</name>
<evidence type="ECO:0000256" key="1">
    <source>
        <dbReference type="SAM" id="SignalP"/>
    </source>
</evidence>
<dbReference type="Proteomes" id="UP000250163">
    <property type="component" value="Chromosome MORIYA"/>
</dbReference>
<sequence length="278" mass="30493">MQKNRRLLNRKMALSAAIITGLLISLGGCASTDQQATKVEQAATIQQQTITANVFYLQRIALPPGAEVSLILEDVSIMDMPAEVIAEQTFTAVGAPPYQVNLSYNKAQIKPQHRYALRAQITLDGQLLFTNTQQIDAFANQGLKPSEILVSQVRAEVQNDGQASLVDTQWQLSMLGSQAITAEVTQQQPYLTFTQDDNKVVGFAGCNRFSGRYDVLASNVNLTQLLATKKLCFQQMNLETQFLTALSATDHYKVIDNTLTLYSNVGIALGKFTAQANK</sequence>
<dbReference type="InterPro" id="IPR039366">
    <property type="entry name" value="Pilotin"/>
</dbReference>
<dbReference type="KEGG" id="mya:MORIYA_1696"/>
<keyword evidence="4" id="KW-1185">Reference proteome</keyword>
<gene>
    <name evidence="3" type="ORF">MORIYA_1696</name>
</gene>
<evidence type="ECO:0000259" key="2">
    <source>
        <dbReference type="Pfam" id="PF03724"/>
    </source>
</evidence>
<feature type="domain" description="DUF306" evidence="2">
    <location>
        <begin position="163"/>
        <end position="266"/>
    </location>
</feature>
<dbReference type="Pfam" id="PF09619">
    <property type="entry name" value="YscW"/>
    <property type="match status" value="1"/>
</dbReference>
<dbReference type="InterPro" id="IPR038670">
    <property type="entry name" value="HslJ-like_sf"/>
</dbReference>
<dbReference type="PANTHER" id="PTHR38013">
    <property type="entry name" value="GLYCOPROTEIN/POLYSACCHARIDE METABOLISM"/>
    <property type="match status" value="1"/>
</dbReference>
<reference evidence="4" key="1">
    <citation type="submission" date="2018-05" db="EMBL/GenBank/DDBJ databases">
        <authorList>
            <person name="Cea G.-C."/>
            <person name="William W."/>
        </authorList>
    </citation>
    <scope>NUCLEOTIDE SEQUENCE [LARGE SCALE GENOMIC DNA]</scope>
    <source>
        <strain evidence="4">DB21MT 5</strain>
    </source>
</reference>
<proteinExistence type="predicted"/>
<dbReference type="PROSITE" id="PS51257">
    <property type="entry name" value="PROKAR_LIPOPROTEIN"/>
    <property type="match status" value="1"/>
</dbReference>
<dbReference type="EMBL" id="LS483250">
    <property type="protein sequence ID" value="SQD78174.1"/>
    <property type="molecule type" value="Genomic_DNA"/>
</dbReference>
<dbReference type="PANTHER" id="PTHR38013:SF1">
    <property type="entry name" value="GLYCOPROTEIN_POLYSACCHARIDE METABOLISM"/>
    <property type="match status" value="1"/>
</dbReference>
<feature type="chain" id="PRO_5016275371" description="DUF306 domain-containing protein" evidence="1">
    <location>
        <begin position="31"/>
        <end position="278"/>
    </location>
</feature>
<dbReference type="RefSeq" id="WP_112714179.1">
    <property type="nucleotide sequence ID" value="NZ_LS483250.1"/>
</dbReference>
<accession>A0A330LME2</accession>